<dbReference type="EMBL" id="VATY01000001">
    <property type="protein sequence ID" value="TMM58609.1"/>
    <property type="molecule type" value="Genomic_DNA"/>
</dbReference>
<dbReference type="InterPro" id="IPR004360">
    <property type="entry name" value="Glyas_Fos-R_dOase_dom"/>
</dbReference>
<organism evidence="2 3">
    <name type="scientific">Maribacter algarum</name>
    <name type="common">ex Zhang et al. 2020</name>
    <dbReference type="NCBI Taxonomy" id="2578118"/>
    <lineage>
        <taxon>Bacteria</taxon>
        <taxon>Pseudomonadati</taxon>
        <taxon>Bacteroidota</taxon>
        <taxon>Flavobacteriia</taxon>
        <taxon>Flavobacteriales</taxon>
        <taxon>Flavobacteriaceae</taxon>
        <taxon>Maribacter</taxon>
    </lineage>
</organism>
<dbReference type="InterPro" id="IPR029068">
    <property type="entry name" value="Glyas_Bleomycin-R_OHBP_Dase"/>
</dbReference>
<evidence type="ECO:0000313" key="3">
    <source>
        <dbReference type="Proteomes" id="UP000310314"/>
    </source>
</evidence>
<reference evidence="2 3" key="1">
    <citation type="submission" date="2019-05" db="EMBL/GenBank/DDBJ databases">
        <authorList>
            <person name="Zhang J.-Y."/>
            <person name="Feg X."/>
            <person name="Du Z.-J."/>
        </authorList>
    </citation>
    <scope>NUCLEOTIDE SEQUENCE [LARGE SCALE GENOMIC DNA]</scope>
    <source>
        <strain evidence="2 3">RZ26</strain>
    </source>
</reference>
<evidence type="ECO:0000313" key="2">
    <source>
        <dbReference type="EMBL" id="TMM58609.1"/>
    </source>
</evidence>
<evidence type="ECO:0000259" key="1">
    <source>
        <dbReference type="PROSITE" id="PS51819"/>
    </source>
</evidence>
<dbReference type="Proteomes" id="UP000310314">
    <property type="component" value="Unassembled WGS sequence"/>
</dbReference>
<dbReference type="Gene3D" id="3.10.180.10">
    <property type="entry name" value="2,3-Dihydroxybiphenyl 1,2-Dioxygenase, domain 1"/>
    <property type="match status" value="1"/>
</dbReference>
<sequence length="144" mass="16403">MSLLYKRITLCVADLDRSLQVYRDILGFTINYIQPSEKDSFSYPVFNIPNEADLNFATLDSPTQERTFALTEIKGVPLPKQEGIHMTASVIKVDYLADVITKIKALGLKTTDVKTDENEYSTFIEQAFVDFDGHLIVLYQLMKK</sequence>
<keyword evidence="3" id="KW-1185">Reference proteome</keyword>
<dbReference type="CDD" id="cd06587">
    <property type="entry name" value="VOC"/>
    <property type="match status" value="1"/>
</dbReference>
<dbReference type="AlphaFoldDB" id="A0A5S3PUB8"/>
<dbReference type="SUPFAM" id="SSF54593">
    <property type="entry name" value="Glyoxalase/Bleomycin resistance protein/Dihydroxybiphenyl dioxygenase"/>
    <property type="match status" value="1"/>
</dbReference>
<gene>
    <name evidence="2" type="ORF">FEE95_04040</name>
</gene>
<comment type="caution">
    <text evidence="2">The sequence shown here is derived from an EMBL/GenBank/DDBJ whole genome shotgun (WGS) entry which is preliminary data.</text>
</comment>
<dbReference type="InterPro" id="IPR037523">
    <property type="entry name" value="VOC_core"/>
</dbReference>
<dbReference type="Pfam" id="PF00903">
    <property type="entry name" value="Glyoxalase"/>
    <property type="match status" value="1"/>
</dbReference>
<feature type="domain" description="VOC" evidence="1">
    <location>
        <begin position="4"/>
        <end position="141"/>
    </location>
</feature>
<proteinExistence type="predicted"/>
<dbReference type="RefSeq" id="WP_138656541.1">
    <property type="nucleotide sequence ID" value="NZ_VATY01000001.1"/>
</dbReference>
<protein>
    <submittedName>
        <fullName evidence="2">VOC family protein</fullName>
    </submittedName>
</protein>
<accession>A0A5S3PUB8</accession>
<dbReference type="OrthoDB" id="9798430at2"/>
<name>A0A5S3PUB8_9FLAO</name>
<dbReference type="PROSITE" id="PS51819">
    <property type="entry name" value="VOC"/>
    <property type="match status" value="1"/>
</dbReference>